<dbReference type="SUPFAM" id="SSF55811">
    <property type="entry name" value="Nudix"/>
    <property type="match status" value="1"/>
</dbReference>
<accession>A0A1G2IIV6</accession>
<dbReference type="PANTHER" id="PTHR16099:SF5">
    <property type="entry name" value="NUCLEOTIDE TRIPHOSPHATE DIPHOSPHATASE NUDT15"/>
    <property type="match status" value="1"/>
</dbReference>
<dbReference type="Pfam" id="PF00293">
    <property type="entry name" value="NUDIX"/>
    <property type="match status" value="1"/>
</dbReference>
<reference evidence="3 4" key="1">
    <citation type="journal article" date="2016" name="Nat. Commun.">
        <title>Thousands of microbial genomes shed light on interconnected biogeochemical processes in an aquifer system.</title>
        <authorList>
            <person name="Anantharaman K."/>
            <person name="Brown C.T."/>
            <person name="Hug L.A."/>
            <person name="Sharon I."/>
            <person name="Castelle C.J."/>
            <person name="Probst A.J."/>
            <person name="Thomas B.C."/>
            <person name="Singh A."/>
            <person name="Wilkins M.J."/>
            <person name="Karaoz U."/>
            <person name="Brodie E.L."/>
            <person name="Williams K.H."/>
            <person name="Hubbard S.S."/>
            <person name="Banfield J.F."/>
        </authorList>
    </citation>
    <scope>NUCLEOTIDE SEQUENCE [LARGE SCALE GENOMIC DNA]</scope>
</reference>
<dbReference type="STRING" id="1802214.A2908_03420"/>
<dbReference type="Gene3D" id="3.90.79.10">
    <property type="entry name" value="Nucleoside Triphosphate Pyrophosphohydrolase"/>
    <property type="match status" value="1"/>
</dbReference>
<proteinExistence type="predicted"/>
<dbReference type="PROSITE" id="PS00893">
    <property type="entry name" value="NUDIX_BOX"/>
    <property type="match status" value="1"/>
</dbReference>
<dbReference type="Proteomes" id="UP000176774">
    <property type="component" value="Unassembled WGS sequence"/>
</dbReference>
<protein>
    <recommendedName>
        <fullName evidence="2">Nudix hydrolase domain-containing protein</fullName>
    </recommendedName>
</protein>
<evidence type="ECO:0000313" key="4">
    <source>
        <dbReference type="Proteomes" id="UP000176774"/>
    </source>
</evidence>
<dbReference type="InterPro" id="IPR020084">
    <property type="entry name" value="NUDIX_hydrolase_CS"/>
</dbReference>
<organism evidence="3 4">
    <name type="scientific">Candidatus Staskawiczbacteria bacterium RIFCSPLOWO2_01_FULL_38_12b</name>
    <dbReference type="NCBI Taxonomy" id="1802214"/>
    <lineage>
        <taxon>Bacteria</taxon>
        <taxon>Candidatus Staskawicziibacteriota</taxon>
    </lineage>
</organism>
<dbReference type="FunFam" id="3.90.79.10:FF:000060">
    <property type="entry name" value="Nudix hydrolase 1"/>
    <property type="match status" value="1"/>
</dbReference>
<dbReference type="PROSITE" id="PS51462">
    <property type="entry name" value="NUDIX"/>
    <property type="match status" value="1"/>
</dbReference>
<dbReference type="PANTHER" id="PTHR16099">
    <property type="entry name" value="8-OXO-DGTP DIPHOSPHATES NUDT15"/>
    <property type="match status" value="1"/>
</dbReference>
<keyword evidence="1" id="KW-0378">Hydrolase</keyword>
<dbReference type="EMBL" id="MHPA01000001">
    <property type="protein sequence ID" value="OGZ74108.1"/>
    <property type="molecule type" value="Genomic_DNA"/>
</dbReference>
<dbReference type="GO" id="GO:0005829">
    <property type="term" value="C:cytosol"/>
    <property type="evidence" value="ECO:0007669"/>
    <property type="project" value="TreeGrafter"/>
</dbReference>
<evidence type="ECO:0000259" key="2">
    <source>
        <dbReference type="PROSITE" id="PS51462"/>
    </source>
</evidence>
<evidence type="ECO:0000313" key="3">
    <source>
        <dbReference type="EMBL" id="OGZ74108.1"/>
    </source>
</evidence>
<comment type="caution">
    <text evidence="3">The sequence shown here is derived from an EMBL/GenBank/DDBJ whole genome shotgun (WGS) entry which is preliminary data.</text>
</comment>
<gene>
    <name evidence="3" type="ORF">A2908_03420</name>
</gene>
<dbReference type="GO" id="GO:0006203">
    <property type="term" value="P:dGTP catabolic process"/>
    <property type="evidence" value="ECO:0007669"/>
    <property type="project" value="TreeGrafter"/>
</dbReference>
<dbReference type="InterPro" id="IPR000086">
    <property type="entry name" value="NUDIX_hydrolase_dom"/>
</dbReference>
<dbReference type="GO" id="GO:0035539">
    <property type="term" value="F:8-oxo-7,8-dihydrodeoxyguanosine triphosphate pyrophosphatase activity"/>
    <property type="evidence" value="ECO:0007669"/>
    <property type="project" value="TreeGrafter"/>
</dbReference>
<dbReference type="InterPro" id="IPR015797">
    <property type="entry name" value="NUDIX_hydrolase-like_dom_sf"/>
</dbReference>
<dbReference type="CDD" id="cd04678">
    <property type="entry name" value="NUDIX_MTH2_Nudt15"/>
    <property type="match status" value="1"/>
</dbReference>
<feature type="domain" description="Nudix hydrolase" evidence="2">
    <location>
        <begin position="9"/>
        <end position="143"/>
    </location>
</feature>
<dbReference type="AlphaFoldDB" id="A0A1G2IIV6"/>
<name>A0A1G2IIV6_9BACT</name>
<sequence>MEQDKKNLRPKVGLGILIFKEGKVLLGKRTSSHGSGEYAGTGGHFEYMESFEACAKRETLEEAGVEIENIRFLCLVNVKEYAPKHYVDIGLVADWVSGEPKAMEPDKLESWDWYDLDNLPSPLFGMIPKYFESYKNGSTFWDA</sequence>
<evidence type="ECO:0000256" key="1">
    <source>
        <dbReference type="ARBA" id="ARBA00022801"/>
    </source>
</evidence>